<dbReference type="Gene3D" id="3.40.50.1360">
    <property type="match status" value="1"/>
</dbReference>
<dbReference type="PRINTS" id="PR00037">
    <property type="entry name" value="HTHLACR"/>
</dbReference>
<dbReference type="SUPFAM" id="SSF46785">
    <property type="entry name" value="Winged helix' DNA-binding domain"/>
    <property type="match status" value="1"/>
</dbReference>
<name>A0ABQ1J1S6_9PROT</name>
<dbReference type="EMBL" id="BMDZ01000067">
    <property type="protein sequence ID" value="GGB56728.1"/>
    <property type="molecule type" value="Genomic_DNA"/>
</dbReference>
<dbReference type="PANTHER" id="PTHR30363:SF44">
    <property type="entry name" value="AGA OPERON TRANSCRIPTIONAL REPRESSOR-RELATED"/>
    <property type="match status" value="1"/>
</dbReference>
<reference evidence="6" key="1">
    <citation type="journal article" date="2019" name="Int. J. Syst. Evol. Microbiol.">
        <title>The Global Catalogue of Microorganisms (GCM) 10K type strain sequencing project: providing services to taxonomists for standard genome sequencing and annotation.</title>
        <authorList>
            <consortium name="The Broad Institute Genomics Platform"/>
            <consortium name="The Broad Institute Genome Sequencing Center for Infectious Disease"/>
            <person name="Wu L."/>
            <person name="Ma J."/>
        </authorList>
    </citation>
    <scope>NUCLEOTIDE SEQUENCE [LARGE SCALE GENOMIC DNA]</scope>
    <source>
        <strain evidence="6">CGMCC 1.10188</strain>
    </source>
</reference>
<dbReference type="Pfam" id="PF08220">
    <property type="entry name" value="HTH_DeoR"/>
    <property type="match status" value="1"/>
</dbReference>
<dbReference type="Gene3D" id="1.10.10.10">
    <property type="entry name" value="Winged helix-like DNA-binding domain superfamily/Winged helix DNA-binding domain"/>
    <property type="match status" value="1"/>
</dbReference>
<evidence type="ECO:0000256" key="3">
    <source>
        <dbReference type="ARBA" id="ARBA00023163"/>
    </source>
</evidence>
<dbReference type="RefSeq" id="WP_188581589.1">
    <property type="nucleotide sequence ID" value="NZ_BMDZ01000067.1"/>
</dbReference>
<dbReference type="PROSITE" id="PS00894">
    <property type="entry name" value="HTH_DEOR_1"/>
    <property type="match status" value="1"/>
</dbReference>
<dbReference type="InterPro" id="IPR036388">
    <property type="entry name" value="WH-like_DNA-bd_sf"/>
</dbReference>
<keyword evidence="6" id="KW-1185">Reference proteome</keyword>
<keyword evidence="3" id="KW-0804">Transcription</keyword>
<evidence type="ECO:0000313" key="6">
    <source>
        <dbReference type="Proteomes" id="UP000603352"/>
    </source>
</evidence>
<dbReference type="InterPro" id="IPR001034">
    <property type="entry name" value="DeoR_HTH"/>
</dbReference>
<keyword evidence="2" id="KW-0238">DNA-binding</keyword>
<evidence type="ECO:0000313" key="5">
    <source>
        <dbReference type="EMBL" id="GGB56728.1"/>
    </source>
</evidence>
<organism evidence="5 6">
    <name type="scientific">Tistrella bauzanensis</name>
    <dbReference type="NCBI Taxonomy" id="657419"/>
    <lineage>
        <taxon>Bacteria</taxon>
        <taxon>Pseudomonadati</taxon>
        <taxon>Pseudomonadota</taxon>
        <taxon>Alphaproteobacteria</taxon>
        <taxon>Geminicoccales</taxon>
        <taxon>Geminicoccaceae</taxon>
        <taxon>Tistrella</taxon>
    </lineage>
</organism>
<protein>
    <submittedName>
        <fullName evidence="5">DeoR family transcriptional regulator</fullName>
    </submittedName>
</protein>
<accession>A0ABQ1J1S6</accession>
<dbReference type="InterPro" id="IPR036390">
    <property type="entry name" value="WH_DNA-bd_sf"/>
</dbReference>
<dbReference type="Proteomes" id="UP000603352">
    <property type="component" value="Unassembled WGS sequence"/>
</dbReference>
<gene>
    <name evidence="5" type="ORF">GCM10011505_42060</name>
</gene>
<proteinExistence type="predicted"/>
<evidence type="ECO:0000256" key="1">
    <source>
        <dbReference type="ARBA" id="ARBA00023015"/>
    </source>
</evidence>
<evidence type="ECO:0000256" key="2">
    <source>
        <dbReference type="ARBA" id="ARBA00023125"/>
    </source>
</evidence>
<feature type="domain" description="HTH deoR-type" evidence="4">
    <location>
        <begin position="3"/>
        <end position="58"/>
    </location>
</feature>
<dbReference type="SMART" id="SM01134">
    <property type="entry name" value="DeoRC"/>
    <property type="match status" value="1"/>
</dbReference>
<comment type="caution">
    <text evidence="5">The sequence shown here is derived from an EMBL/GenBank/DDBJ whole genome shotgun (WGS) entry which is preliminary data.</text>
</comment>
<dbReference type="InterPro" id="IPR014036">
    <property type="entry name" value="DeoR-like_C"/>
</dbReference>
<keyword evidence="1" id="KW-0805">Transcription regulation</keyword>
<dbReference type="SMART" id="SM00420">
    <property type="entry name" value="HTH_DEOR"/>
    <property type="match status" value="1"/>
</dbReference>
<dbReference type="InterPro" id="IPR050313">
    <property type="entry name" value="Carb_Metab_HTH_regulators"/>
</dbReference>
<evidence type="ECO:0000259" key="4">
    <source>
        <dbReference type="PROSITE" id="PS51000"/>
    </source>
</evidence>
<dbReference type="InterPro" id="IPR037171">
    <property type="entry name" value="NagB/RpiA_transferase-like"/>
</dbReference>
<dbReference type="PANTHER" id="PTHR30363">
    <property type="entry name" value="HTH-TYPE TRANSCRIPTIONAL REGULATOR SRLR-RELATED"/>
    <property type="match status" value="1"/>
</dbReference>
<dbReference type="Pfam" id="PF00455">
    <property type="entry name" value="DeoRC"/>
    <property type="match status" value="1"/>
</dbReference>
<dbReference type="PROSITE" id="PS51000">
    <property type="entry name" value="HTH_DEOR_2"/>
    <property type="match status" value="1"/>
</dbReference>
<sequence length="251" mass="26669">MRPKQRQAQIADIIWQQGEMSVEALALSFGVSVETIRRDLGQLAEDGVLQKVHGGARRLKLHAESSFKDRMAEDAEAKQAIAAKLARLVEPGDTLFIDTGSTTLACAEALAGIEALTVITNSLNIAQVFGASPPSATIYLLGGTFSHDNNQTVGPLVIEQIRDFQADHAILTVAALDAEVGAMDANFDEAQVARAMIGNARHVFVAANRSKFGRKAAFRVCALDDIDAVITDGPLDATYEAAIRAAGADII</sequence>
<dbReference type="SUPFAM" id="SSF100950">
    <property type="entry name" value="NagB/RpiA/CoA transferase-like"/>
    <property type="match status" value="1"/>
</dbReference>
<dbReference type="InterPro" id="IPR018356">
    <property type="entry name" value="Tscrpt_reg_HTH_DeoR_CS"/>
</dbReference>